<reference evidence="2 3" key="1">
    <citation type="submission" date="2014-11" db="EMBL/GenBank/DDBJ databases">
        <title>Genome sequence of Flavihumibacter solisilvae 3-3.</title>
        <authorList>
            <person name="Zhou G."/>
            <person name="Li M."/>
            <person name="Wang G."/>
        </authorList>
    </citation>
    <scope>NUCLEOTIDE SEQUENCE [LARGE SCALE GENOMIC DNA]</scope>
    <source>
        <strain evidence="2 3">3-3</strain>
    </source>
</reference>
<name>A0A0C1III1_9BACT</name>
<keyword evidence="3" id="KW-1185">Reference proteome</keyword>
<comment type="caution">
    <text evidence="2">The sequence shown here is derived from an EMBL/GenBank/DDBJ whole genome shotgun (WGS) entry which is preliminary data.</text>
</comment>
<accession>A0A0C1III1</accession>
<evidence type="ECO:0000313" key="2">
    <source>
        <dbReference type="EMBL" id="KIC93995.1"/>
    </source>
</evidence>
<protein>
    <submittedName>
        <fullName evidence="2">Uncharacterized protein</fullName>
    </submittedName>
</protein>
<sequence>MLRQLFMQSIATCVAVLSFTHLVAQETAGTQLEKMPADLESDFARSALPPHLRMEATVYLLDPQKGFYVGHQGSNGFICFVSRTEWEWSEFRKDLATPISYDAEGAKNIFPVYMAVAEMRASGKFTPAQIKDTMISRINRGVYKAPAREGVSYMLAPLMRVYPGLPDNNTIVTVSYPHYMFYAPYITHAELGFRKESQDSPMLLNPASFVMGEKKGPHGYIIFAAGEAERKRIVSEGKDLMKRLMEYKPWFRVESQAGHH</sequence>
<dbReference type="EMBL" id="JSVC01000015">
    <property type="protein sequence ID" value="KIC93995.1"/>
    <property type="molecule type" value="Genomic_DNA"/>
</dbReference>
<dbReference type="RefSeq" id="WP_152616821.1">
    <property type="nucleotide sequence ID" value="NZ_JSVC01000015.1"/>
</dbReference>
<keyword evidence="1" id="KW-0732">Signal</keyword>
<evidence type="ECO:0000313" key="3">
    <source>
        <dbReference type="Proteomes" id="UP000031408"/>
    </source>
</evidence>
<feature type="signal peptide" evidence="1">
    <location>
        <begin position="1"/>
        <end position="24"/>
    </location>
</feature>
<feature type="chain" id="PRO_5002133505" evidence="1">
    <location>
        <begin position="25"/>
        <end position="260"/>
    </location>
</feature>
<dbReference type="OrthoDB" id="8072835at2"/>
<proteinExistence type="predicted"/>
<organism evidence="2 3">
    <name type="scientific">Flavihumibacter solisilvae</name>
    <dbReference type="NCBI Taxonomy" id="1349421"/>
    <lineage>
        <taxon>Bacteria</taxon>
        <taxon>Pseudomonadati</taxon>
        <taxon>Bacteroidota</taxon>
        <taxon>Chitinophagia</taxon>
        <taxon>Chitinophagales</taxon>
        <taxon>Chitinophagaceae</taxon>
        <taxon>Flavihumibacter</taxon>
    </lineage>
</organism>
<gene>
    <name evidence="2" type="ORF">OI18_13275</name>
</gene>
<dbReference type="AlphaFoldDB" id="A0A0C1III1"/>
<evidence type="ECO:0000256" key="1">
    <source>
        <dbReference type="SAM" id="SignalP"/>
    </source>
</evidence>
<dbReference type="Proteomes" id="UP000031408">
    <property type="component" value="Unassembled WGS sequence"/>
</dbReference>